<comment type="caution">
    <text evidence="2">The sequence shown here is derived from an EMBL/GenBank/DDBJ whole genome shotgun (WGS) entry which is preliminary data.</text>
</comment>
<dbReference type="AlphaFoldDB" id="A0AAE0N1M6"/>
<dbReference type="EMBL" id="JAULSN010000008">
    <property type="protein sequence ID" value="KAK3366164.1"/>
    <property type="molecule type" value="Genomic_DNA"/>
</dbReference>
<name>A0AAE0N1M6_9PEZI</name>
<sequence length="94" mass="10273">MHLWFKVPLRYVVLIIVIGERGGGSKLQLVSLDISPGRGSRGGGCPEEDRECRRQLAIRFGGSVWRFRLPLVAQQSQGDSRASTALTARSSSSC</sequence>
<evidence type="ECO:0000313" key="3">
    <source>
        <dbReference type="Proteomes" id="UP001287356"/>
    </source>
</evidence>
<evidence type="ECO:0000313" key="2">
    <source>
        <dbReference type="EMBL" id="KAK3366164.1"/>
    </source>
</evidence>
<feature type="region of interest" description="Disordered" evidence="1">
    <location>
        <begin position="75"/>
        <end position="94"/>
    </location>
</feature>
<reference evidence="2" key="2">
    <citation type="submission" date="2023-06" db="EMBL/GenBank/DDBJ databases">
        <authorList>
            <consortium name="Lawrence Berkeley National Laboratory"/>
            <person name="Haridas S."/>
            <person name="Hensen N."/>
            <person name="Bonometti L."/>
            <person name="Westerberg I."/>
            <person name="Brannstrom I.O."/>
            <person name="Guillou S."/>
            <person name="Cros-Aarteil S."/>
            <person name="Calhoun S."/>
            <person name="Kuo A."/>
            <person name="Mondo S."/>
            <person name="Pangilinan J."/>
            <person name="Riley R."/>
            <person name="Labutti K."/>
            <person name="Andreopoulos B."/>
            <person name="Lipzen A."/>
            <person name="Chen C."/>
            <person name="Yanf M."/>
            <person name="Daum C."/>
            <person name="Ng V."/>
            <person name="Clum A."/>
            <person name="Steindorff A."/>
            <person name="Ohm R."/>
            <person name="Martin F."/>
            <person name="Silar P."/>
            <person name="Natvig D."/>
            <person name="Lalanne C."/>
            <person name="Gautier V."/>
            <person name="Ament-Velasquez S.L."/>
            <person name="Kruys A."/>
            <person name="Hutchinson M.I."/>
            <person name="Powell A.J."/>
            <person name="Barry K."/>
            <person name="Miller A.N."/>
            <person name="Grigoriev I.V."/>
            <person name="Debuchy R."/>
            <person name="Gladieux P."/>
            <person name="Thoren M.H."/>
            <person name="Johannesson H."/>
        </authorList>
    </citation>
    <scope>NUCLEOTIDE SEQUENCE</scope>
    <source>
        <strain evidence="2">CBS 958.72</strain>
    </source>
</reference>
<protein>
    <submittedName>
        <fullName evidence="2">Uncharacterized protein</fullName>
    </submittedName>
</protein>
<organism evidence="2 3">
    <name type="scientific">Lasiosphaeria ovina</name>
    <dbReference type="NCBI Taxonomy" id="92902"/>
    <lineage>
        <taxon>Eukaryota</taxon>
        <taxon>Fungi</taxon>
        <taxon>Dikarya</taxon>
        <taxon>Ascomycota</taxon>
        <taxon>Pezizomycotina</taxon>
        <taxon>Sordariomycetes</taxon>
        <taxon>Sordariomycetidae</taxon>
        <taxon>Sordariales</taxon>
        <taxon>Lasiosphaeriaceae</taxon>
        <taxon>Lasiosphaeria</taxon>
    </lineage>
</organism>
<keyword evidence="3" id="KW-1185">Reference proteome</keyword>
<gene>
    <name evidence="2" type="ORF">B0T24DRAFT_638141</name>
</gene>
<reference evidence="2" key="1">
    <citation type="journal article" date="2023" name="Mol. Phylogenet. Evol.">
        <title>Genome-scale phylogeny and comparative genomics of the fungal order Sordariales.</title>
        <authorList>
            <person name="Hensen N."/>
            <person name="Bonometti L."/>
            <person name="Westerberg I."/>
            <person name="Brannstrom I.O."/>
            <person name="Guillou S."/>
            <person name="Cros-Aarteil S."/>
            <person name="Calhoun S."/>
            <person name="Haridas S."/>
            <person name="Kuo A."/>
            <person name="Mondo S."/>
            <person name="Pangilinan J."/>
            <person name="Riley R."/>
            <person name="LaButti K."/>
            <person name="Andreopoulos B."/>
            <person name="Lipzen A."/>
            <person name="Chen C."/>
            <person name="Yan M."/>
            <person name="Daum C."/>
            <person name="Ng V."/>
            <person name="Clum A."/>
            <person name="Steindorff A."/>
            <person name="Ohm R.A."/>
            <person name="Martin F."/>
            <person name="Silar P."/>
            <person name="Natvig D.O."/>
            <person name="Lalanne C."/>
            <person name="Gautier V."/>
            <person name="Ament-Velasquez S.L."/>
            <person name="Kruys A."/>
            <person name="Hutchinson M.I."/>
            <person name="Powell A.J."/>
            <person name="Barry K."/>
            <person name="Miller A.N."/>
            <person name="Grigoriev I.V."/>
            <person name="Debuchy R."/>
            <person name="Gladieux P."/>
            <person name="Hiltunen Thoren M."/>
            <person name="Johannesson H."/>
        </authorList>
    </citation>
    <scope>NUCLEOTIDE SEQUENCE</scope>
    <source>
        <strain evidence="2">CBS 958.72</strain>
    </source>
</reference>
<accession>A0AAE0N1M6</accession>
<evidence type="ECO:0000256" key="1">
    <source>
        <dbReference type="SAM" id="MobiDB-lite"/>
    </source>
</evidence>
<proteinExistence type="predicted"/>
<feature type="compositionally biased region" description="Low complexity" evidence="1">
    <location>
        <begin position="80"/>
        <end position="94"/>
    </location>
</feature>
<dbReference type="Proteomes" id="UP001287356">
    <property type="component" value="Unassembled WGS sequence"/>
</dbReference>